<accession>A0A9D3V695</accession>
<keyword evidence="3" id="KW-1185">Reference proteome</keyword>
<evidence type="ECO:0000313" key="2">
    <source>
        <dbReference type="EMBL" id="KAH1072955.1"/>
    </source>
</evidence>
<sequence>MECINLELNNTLIVLIPTVLDPKNFLQFWRISFCSILYKPVMKVIANWFKVVFPRIIGQEQIGFIVERNTTSNIIIAQEVIYSIKNKQKNRKWLVVKIDLEKAYDRVH</sequence>
<dbReference type="PANTHER" id="PTHR19446">
    <property type="entry name" value="REVERSE TRANSCRIPTASES"/>
    <property type="match status" value="1"/>
</dbReference>
<organism evidence="2 3">
    <name type="scientific">Gossypium stocksii</name>
    <dbReference type="NCBI Taxonomy" id="47602"/>
    <lineage>
        <taxon>Eukaryota</taxon>
        <taxon>Viridiplantae</taxon>
        <taxon>Streptophyta</taxon>
        <taxon>Embryophyta</taxon>
        <taxon>Tracheophyta</taxon>
        <taxon>Spermatophyta</taxon>
        <taxon>Magnoliopsida</taxon>
        <taxon>eudicotyledons</taxon>
        <taxon>Gunneridae</taxon>
        <taxon>Pentapetalae</taxon>
        <taxon>rosids</taxon>
        <taxon>malvids</taxon>
        <taxon>Malvales</taxon>
        <taxon>Malvaceae</taxon>
        <taxon>Malvoideae</taxon>
        <taxon>Gossypium</taxon>
    </lineage>
</organism>
<dbReference type="InterPro" id="IPR000477">
    <property type="entry name" value="RT_dom"/>
</dbReference>
<dbReference type="AlphaFoldDB" id="A0A9D3V695"/>
<reference evidence="2 3" key="1">
    <citation type="journal article" date="2021" name="Plant Biotechnol. J.">
        <title>Multi-omics assisted identification of the key and species-specific regulatory components of drought-tolerant mechanisms in Gossypium stocksii.</title>
        <authorList>
            <person name="Yu D."/>
            <person name="Ke L."/>
            <person name="Zhang D."/>
            <person name="Wu Y."/>
            <person name="Sun Y."/>
            <person name="Mei J."/>
            <person name="Sun J."/>
            <person name="Sun Y."/>
        </authorList>
    </citation>
    <scope>NUCLEOTIDE SEQUENCE [LARGE SCALE GENOMIC DNA]</scope>
    <source>
        <strain evidence="3">cv. E1</strain>
        <tissue evidence="2">Leaf</tissue>
    </source>
</reference>
<proteinExistence type="predicted"/>
<feature type="domain" description="Reverse transcriptase" evidence="1">
    <location>
        <begin position="29"/>
        <end position="107"/>
    </location>
</feature>
<protein>
    <recommendedName>
        <fullName evidence="1">Reverse transcriptase domain-containing protein</fullName>
    </recommendedName>
</protein>
<dbReference type="EMBL" id="JAIQCV010000008">
    <property type="protein sequence ID" value="KAH1072955.1"/>
    <property type="molecule type" value="Genomic_DNA"/>
</dbReference>
<comment type="caution">
    <text evidence="2">The sequence shown here is derived from an EMBL/GenBank/DDBJ whole genome shotgun (WGS) entry which is preliminary data.</text>
</comment>
<name>A0A9D3V695_9ROSI</name>
<dbReference type="Proteomes" id="UP000828251">
    <property type="component" value="Unassembled WGS sequence"/>
</dbReference>
<gene>
    <name evidence="2" type="ORF">J1N35_025283</name>
</gene>
<evidence type="ECO:0000259" key="1">
    <source>
        <dbReference type="Pfam" id="PF00078"/>
    </source>
</evidence>
<dbReference type="OrthoDB" id="1934719at2759"/>
<dbReference type="Pfam" id="PF00078">
    <property type="entry name" value="RVT_1"/>
    <property type="match status" value="1"/>
</dbReference>
<evidence type="ECO:0000313" key="3">
    <source>
        <dbReference type="Proteomes" id="UP000828251"/>
    </source>
</evidence>